<name>A0AA39R5P8_9LECA</name>
<feature type="transmembrane region" description="Helical" evidence="7">
    <location>
        <begin position="107"/>
        <end position="129"/>
    </location>
</feature>
<proteinExistence type="inferred from homology"/>
<feature type="domain" description="Rhodopsin" evidence="8">
    <location>
        <begin position="41"/>
        <end position="285"/>
    </location>
</feature>
<comment type="similarity">
    <text evidence="5">Belongs to the SAT4 family.</text>
</comment>
<feature type="transmembrane region" description="Helical" evidence="7">
    <location>
        <begin position="24"/>
        <end position="45"/>
    </location>
</feature>
<keyword evidence="3 7" id="KW-1133">Transmembrane helix</keyword>
<comment type="subcellular location">
    <subcellularLocation>
        <location evidence="1">Membrane</location>
        <topology evidence="1">Multi-pass membrane protein</topology>
    </subcellularLocation>
</comment>
<organism evidence="9 10">
    <name type="scientific">Cladonia borealis</name>
    <dbReference type="NCBI Taxonomy" id="184061"/>
    <lineage>
        <taxon>Eukaryota</taxon>
        <taxon>Fungi</taxon>
        <taxon>Dikarya</taxon>
        <taxon>Ascomycota</taxon>
        <taxon>Pezizomycotina</taxon>
        <taxon>Lecanoromycetes</taxon>
        <taxon>OSLEUM clade</taxon>
        <taxon>Lecanoromycetidae</taxon>
        <taxon>Lecanorales</taxon>
        <taxon>Lecanorineae</taxon>
        <taxon>Cladoniaceae</taxon>
        <taxon>Cladonia</taxon>
    </lineage>
</organism>
<feature type="transmembrane region" description="Helical" evidence="7">
    <location>
        <begin position="57"/>
        <end position="78"/>
    </location>
</feature>
<dbReference type="Pfam" id="PF20684">
    <property type="entry name" value="Fung_rhodopsin"/>
    <property type="match status" value="1"/>
</dbReference>
<dbReference type="EMBL" id="JAFEKC020000006">
    <property type="protein sequence ID" value="KAK0514129.1"/>
    <property type="molecule type" value="Genomic_DNA"/>
</dbReference>
<sequence length="401" mass="44565">MSTDGSIPSLSPPAGGDRNRGPTLAVIIIVFHVIATVFLLARLFVRYCITNKLWLDDLFISIAYIIWITAAPFSAFAIRSGLGRHEYYLSLTPELLLQLVQVSKWQFLSEILTAFSLLATRISVCLFLLRIFGTIKQWKWILYTVTGFITITNLSSLSILLAECRPLSKNWNPLVPGKCVSPAVIKFEAYYNGVISVVSDWTLASLPILCMWNVQMRPNLKVGICAIMALGFFTGVCALVRTCLTKTLTEGDVTWNIFGLDITVVLEQDIGFIAACIPILKPLFRLTKQKIRSLTGKSTNDTAPETFDDQRRLHKVPGPLSLSELSSQNPTEKHQTNTTGGFPARHDDLSLGSLGNSNGDEEIGGIRKTVDVEWETDSQSKPGRWSPMSHHQGNRAKSYWV</sequence>
<dbReference type="PANTHER" id="PTHR33048:SF146">
    <property type="entry name" value="INTEGRAL MEMBRANE PROTEIN"/>
    <property type="match status" value="1"/>
</dbReference>
<evidence type="ECO:0000256" key="3">
    <source>
        <dbReference type="ARBA" id="ARBA00022989"/>
    </source>
</evidence>
<comment type="caution">
    <text evidence="9">The sequence shown here is derived from an EMBL/GenBank/DDBJ whole genome shotgun (WGS) entry which is preliminary data.</text>
</comment>
<evidence type="ECO:0000256" key="2">
    <source>
        <dbReference type="ARBA" id="ARBA00022692"/>
    </source>
</evidence>
<dbReference type="AlphaFoldDB" id="A0AA39R5P8"/>
<feature type="transmembrane region" description="Helical" evidence="7">
    <location>
        <begin position="141"/>
        <end position="162"/>
    </location>
</feature>
<gene>
    <name evidence="9" type="ORF">JMJ35_003851</name>
</gene>
<feature type="region of interest" description="Disordered" evidence="6">
    <location>
        <begin position="319"/>
        <end position="401"/>
    </location>
</feature>
<reference evidence="9" key="1">
    <citation type="submission" date="2023-03" db="EMBL/GenBank/DDBJ databases">
        <title>Complete genome of Cladonia borealis.</title>
        <authorList>
            <person name="Park H."/>
        </authorList>
    </citation>
    <scope>NUCLEOTIDE SEQUENCE</scope>
    <source>
        <strain evidence="9">ANT050790</strain>
    </source>
</reference>
<dbReference type="Proteomes" id="UP001166286">
    <property type="component" value="Unassembled WGS sequence"/>
</dbReference>
<dbReference type="InterPro" id="IPR049326">
    <property type="entry name" value="Rhodopsin_dom_fungi"/>
</dbReference>
<keyword evidence="4 7" id="KW-0472">Membrane</keyword>
<evidence type="ECO:0000313" key="9">
    <source>
        <dbReference type="EMBL" id="KAK0514129.1"/>
    </source>
</evidence>
<evidence type="ECO:0000256" key="4">
    <source>
        <dbReference type="ARBA" id="ARBA00023136"/>
    </source>
</evidence>
<feature type="transmembrane region" description="Helical" evidence="7">
    <location>
        <begin position="222"/>
        <end position="241"/>
    </location>
</feature>
<keyword evidence="2 7" id="KW-0812">Transmembrane</keyword>
<protein>
    <recommendedName>
        <fullName evidence="8">Rhodopsin domain-containing protein</fullName>
    </recommendedName>
</protein>
<evidence type="ECO:0000259" key="8">
    <source>
        <dbReference type="Pfam" id="PF20684"/>
    </source>
</evidence>
<dbReference type="PANTHER" id="PTHR33048">
    <property type="entry name" value="PTH11-LIKE INTEGRAL MEMBRANE PROTEIN (AFU_ORTHOLOGUE AFUA_5G11245)"/>
    <property type="match status" value="1"/>
</dbReference>
<evidence type="ECO:0000313" key="10">
    <source>
        <dbReference type="Proteomes" id="UP001166286"/>
    </source>
</evidence>
<evidence type="ECO:0000256" key="6">
    <source>
        <dbReference type="SAM" id="MobiDB-lite"/>
    </source>
</evidence>
<dbReference type="InterPro" id="IPR052337">
    <property type="entry name" value="SAT4-like"/>
</dbReference>
<evidence type="ECO:0000256" key="7">
    <source>
        <dbReference type="SAM" id="Phobius"/>
    </source>
</evidence>
<feature type="compositionally biased region" description="Polar residues" evidence="6">
    <location>
        <begin position="323"/>
        <end position="340"/>
    </location>
</feature>
<evidence type="ECO:0000256" key="5">
    <source>
        <dbReference type="ARBA" id="ARBA00038359"/>
    </source>
</evidence>
<evidence type="ECO:0000256" key="1">
    <source>
        <dbReference type="ARBA" id="ARBA00004141"/>
    </source>
</evidence>
<dbReference type="GO" id="GO:0016020">
    <property type="term" value="C:membrane"/>
    <property type="evidence" value="ECO:0007669"/>
    <property type="project" value="UniProtKB-SubCell"/>
</dbReference>
<keyword evidence="10" id="KW-1185">Reference proteome</keyword>
<accession>A0AA39R5P8</accession>